<keyword evidence="3" id="KW-0812">Transmembrane</keyword>
<evidence type="ECO:0000256" key="4">
    <source>
        <dbReference type="ARBA" id="ARBA00023157"/>
    </source>
</evidence>
<evidence type="ECO:0000256" key="3">
    <source>
        <dbReference type="ARBA" id="ARBA00022968"/>
    </source>
</evidence>
<evidence type="ECO:0000256" key="2">
    <source>
        <dbReference type="ARBA" id="ARBA00022748"/>
    </source>
</evidence>
<evidence type="ECO:0000256" key="6">
    <source>
        <dbReference type="SAM" id="SignalP"/>
    </source>
</evidence>
<keyword evidence="5" id="KW-0676">Redox-active center</keyword>
<dbReference type="PROSITE" id="PS00194">
    <property type="entry name" value="THIOREDOXIN_1"/>
    <property type="match status" value="1"/>
</dbReference>
<dbReference type="PROSITE" id="PS51352">
    <property type="entry name" value="THIOREDOXIN_2"/>
    <property type="match status" value="1"/>
</dbReference>
<proteinExistence type="predicted"/>
<dbReference type="InterPro" id="IPR013740">
    <property type="entry name" value="Redoxin"/>
</dbReference>
<name>A0A5M4FDA1_9ACTN</name>
<evidence type="ECO:0000256" key="1">
    <source>
        <dbReference type="ARBA" id="ARBA00004196"/>
    </source>
</evidence>
<accession>A0A5M4FDA1</accession>
<dbReference type="CDD" id="cd02966">
    <property type="entry name" value="TlpA_like_family"/>
    <property type="match status" value="1"/>
</dbReference>
<feature type="chain" id="PRO_5039159796" evidence="6">
    <location>
        <begin position="18"/>
        <end position="191"/>
    </location>
</feature>
<reference evidence="8" key="1">
    <citation type="submission" date="2019-09" db="EMBL/GenBank/DDBJ databases">
        <authorList>
            <person name="Li J."/>
        </authorList>
    </citation>
    <scope>NUCLEOTIDE SEQUENCE [LARGE SCALE GENOMIC DNA]</scope>
    <source>
        <strain evidence="8">JCM 14732</strain>
    </source>
</reference>
<keyword evidence="2" id="KW-0201">Cytochrome c-type biogenesis</keyword>
<dbReference type="InterPro" id="IPR036249">
    <property type="entry name" value="Thioredoxin-like_sf"/>
</dbReference>
<dbReference type="GO" id="GO:0030313">
    <property type="term" value="C:cell envelope"/>
    <property type="evidence" value="ECO:0007669"/>
    <property type="project" value="UniProtKB-SubCell"/>
</dbReference>
<sequence length="191" mass="20205">MRTLRVMVAVGALVLLAACSGGGRDRNTDGYVGANGSFVTVVPVKDRKPAPTLEGDGLDGKPLSTADFAGKTLVINLWGPWCAPCRAEAPALKEVSEQYADKDVQFIGMLTRTPDTSSAIAFNRKKGITYPSFADEGGSLELEFVKTLPTQAIPTTWVIDAKGRVAARIMDDKLSASTLAGVIDDVQKSTS</sequence>
<dbReference type="InterPro" id="IPR017937">
    <property type="entry name" value="Thioredoxin_CS"/>
</dbReference>
<evidence type="ECO:0000313" key="8">
    <source>
        <dbReference type="EMBL" id="KAA1397188.1"/>
    </source>
</evidence>
<comment type="caution">
    <text evidence="8">The sequence shown here is derived from an EMBL/GenBank/DDBJ whole genome shotgun (WGS) entry which is preliminary data.</text>
</comment>
<organism evidence="8 9">
    <name type="scientific">Aeromicrobium ginsengisoli</name>
    <dbReference type="NCBI Taxonomy" id="363867"/>
    <lineage>
        <taxon>Bacteria</taxon>
        <taxon>Bacillati</taxon>
        <taxon>Actinomycetota</taxon>
        <taxon>Actinomycetes</taxon>
        <taxon>Propionibacteriales</taxon>
        <taxon>Nocardioidaceae</taxon>
        <taxon>Aeromicrobium</taxon>
    </lineage>
</organism>
<evidence type="ECO:0000259" key="7">
    <source>
        <dbReference type="PROSITE" id="PS51352"/>
    </source>
</evidence>
<evidence type="ECO:0000256" key="5">
    <source>
        <dbReference type="ARBA" id="ARBA00023284"/>
    </source>
</evidence>
<evidence type="ECO:0000313" key="9">
    <source>
        <dbReference type="Proteomes" id="UP000380867"/>
    </source>
</evidence>
<dbReference type="OrthoDB" id="9796554at2"/>
<dbReference type="GO" id="GO:0017004">
    <property type="term" value="P:cytochrome complex assembly"/>
    <property type="evidence" value="ECO:0007669"/>
    <property type="project" value="UniProtKB-KW"/>
</dbReference>
<keyword evidence="6" id="KW-0732">Signal</keyword>
<protein>
    <submittedName>
        <fullName evidence="8">TlpA family protein disulfide reductase</fullName>
    </submittedName>
</protein>
<keyword evidence="4" id="KW-1015">Disulfide bond</keyword>
<feature type="signal peptide" evidence="6">
    <location>
        <begin position="1"/>
        <end position="17"/>
    </location>
</feature>
<dbReference type="Gene3D" id="3.40.30.10">
    <property type="entry name" value="Glutaredoxin"/>
    <property type="match status" value="1"/>
</dbReference>
<keyword evidence="3" id="KW-0735">Signal-anchor</keyword>
<dbReference type="PANTHER" id="PTHR42852:SF6">
    <property type="entry name" value="THIOL:DISULFIDE INTERCHANGE PROTEIN DSBE"/>
    <property type="match status" value="1"/>
</dbReference>
<dbReference type="SUPFAM" id="SSF52833">
    <property type="entry name" value="Thioredoxin-like"/>
    <property type="match status" value="1"/>
</dbReference>
<dbReference type="Proteomes" id="UP000380867">
    <property type="component" value="Unassembled WGS sequence"/>
</dbReference>
<gene>
    <name evidence="8" type="ORF">ESP70_007225</name>
</gene>
<dbReference type="PANTHER" id="PTHR42852">
    <property type="entry name" value="THIOL:DISULFIDE INTERCHANGE PROTEIN DSBE"/>
    <property type="match status" value="1"/>
</dbReference>
<dbReference type="AlphaFoldDB" id="A0A5M4FDA1"/>
<dbReference type="EMBL" id="SDPQ02000002">
    <property type="protein sequence ID" value="KAA1397188.1"/>
    <property type="molecule type" value="Genomic_DNA"/>
</dbReference>
<dbReference type="Pfam" id="PF08534">
    <property type="entry name" value="Redoxin"/>
    <property type="match status" value="1"/>
</dbReference>
<comment type="subcellular location">
    <subcellularLocation>
        <location evidence="1">Cell envelope</location>
    </subcellularLocation>
</comment>
<feature type="domain" description="Thioredoxin" evidence="7">
    <location>
        <begin position="44"/>
        <end position="188"/>
    </location>
</feature>
<dbReference type="InterPro" id="IPR050553">
    <property type="entry name" value="Thioredoxin_ResA/DsbE_sf"/>
</dbReference>
<dbReference type="PROSITE" id="PS51257">
    <property type="entry name" value="PROKAR_LIPOPROTEIN"/>
    <property type="match status" value="1"/>
</dbReference>
<dbReference type="InterPro" id="IPR013766">
    <property type="entry name" value="Thioredoxin_domain"/>
</dbReference>
<keyword evidence="9" id="KW-1185">Reference proteome</keyword>
<dbReference type="GO" id="GO:0016491">
    <property type="term" value="F:oxidoreductase activity"/>
    <property type="evidence" value="ECO:0007669"/>
    <property type="project" value="InterPro"/>
</dbReference>